<gene>
    <name evidence="4" type="ORF">FOE78_17770</name>
</gene>
<evidence type="ECO:0000259" key="3">
    <source>
        <dbReference type="Pfam" id="PF20171"/>
    </source>
</evidence>
<dbReference type="OrthoDB" id="128564at2"/>
<evidence type="ECO:0000313" key="5">
    <source>
        <dbReference type="Proteomes" id="UP000319263"/>
    </source>
</evidence>
<feature type="compositionally biased region" description="Low complexity" evidence="1">
    <location>
        <begin position="313"/>
        <end position="343"/>
    </location>
</feature>
<feature type="compositionally biased region" description="Basic residues" evidence="1">
    <location>
        <begin position="365"/>
        <end position="401"/>
    </location>
</feature>
<dbReference type="KEGG" id="mik:FOE78_17770"/>
<evidence type="ECO:0000259" key="2">
    <source>
        <dbReference type="Pfam" id="PF10128"/>
    </source>
</evidence>
<reference evidence="4 5" key="1">
    <citation type="submission" date="2019-07" db="EMBL/GenBank/DDBJ databases">
        <title>Microlunatus dokdonensis sp. nov. isolated from the rhizospheric soil of the wild plant Elymus tsukushiensis.</title>
        <authorList>
            <person name="Ghim S.-Y."/>
            <person name="Hwang Y.-J."/>
            <person name="Son J.-S."/>
            <person name="Shin J.-H."/>
        </authorList>
    </citation>
    <scope>NUCLEOTIDE SEQUENCE [LARGE SCALE GENOMIC DNA]</scope>
    <source>
        <strain evidence="4 5">KUDC0627</strain>
    </source>
</reference>
<evidence type="ECO:0000313" key="4">
    <source>
        <dbReference type="EMBL" id="QDP97515.1"/>
    </source>
</evidence>
<proteinExistence type="predicted"/>
<dbReference type="Proteomes" id="UP000319263">
    <property type="component" value="Chromosome"/>
</dbReference>
<keyword evidence="5" id="KW-1185">Reference proteome</keyword>
<dbReference type="InterPro" id="IPR046802">
    <property type="entry name" value="OpcA_G6PD_C"/>
</dbReference>
<accession>A0A516Q260</accession>
<name>A0A516Q260_9ACTN</name>
<evidence type="ECO:0000256" key="1">
    <source>
        <dbReference type="SAM" id="MobiDB-lite"/>
    </source>
</evidence>
<dbReference type="PANTHER" id="PTHR38658:SF1">
    <property type="entry name" value="OXPP CYCLE PROTEIN OPCA-RELATED"/>
    <property type="match status" value="1"/>
</dbReference>
<organism evidence="4 5">
    <name type="scientific">Microlunatus elymi</name>
    <dbReference type="NCBI Taxonomy" id="2596828"/>
    <lineage>
        <taxon>Bacteria</taxon>
        <taxon>Bacillati</taxon>
        <taxon>Actinomycetota</taxon>
        <taxon>Actinomycetes</taxon>
        <taxon>Propionibacteriales</taxon>
        <taxon>Propionibacteriaceae</taxon>
        <taxon>Microlunatus</taxon>
    </lineage>
</organism>
<dbReference type="AlphaFoldDB" id="A0A516Q260"/>
<protein>
    <submittedName>
        <fullName evidence="4">OxPP cycle protein OpcA</fullName>
    </submittedName>
</protein>
<dbReference type="EMBL" id="CP041692">
    <property type="protein sequence ID" value="QDP97515.1"/>
    <property type="molecule type" value="Genomic_DNA"/>
</dbReference>
<feature type="region of interest" description="Disordered" evidence="1">
    <location>
        <begin position="301"/>
        <end position="401"/>
    </location>
</feature>
<feature type="domain" description="Glucose-6-phosphate dehydrogenase assembly protein OpcA N-terminal" evidence="2">
    <location>
        <begin position="52"/>
        <end position="161"/>
    </location>
</feature>
<dbReference type="Pfam" id="PF20171">
    <property type="entry name" value="OpcA_G6PD_C"/>
    <property type="match status" value="1"/>
</dbReference>
<dbReference type="PANTHER" id="PTHR38658">
    <property type="entry name" value="OXPP CYCLE PROTEIN OPCA-RELATED"/>
    <property type="match status" value="1"/>
</dbReference>
<feature type="domain" description="Glucose-6-phosphate dehydrogenase assembly protein OpcA C-terminal" evidence="3">
    <location>
        <begin position="166"/>
        <end position="294"/>
    </location>
</feature>
<dbReference type="InterPro" id="IPR004555">
    <property type="entry name" value="G6PDH_assembly_OpcA"/>
</dbReference>
<feature type="compositionally biased region" description="Basic residues" evidence="1">
    <location>
        <begin position="301"/>
        <end position="312"/>
    </location>
</feature>
<dbReference type="RefSeq" id="WP_143987474.1">
    <property type="nucleotide sequence ID" value="NZ_CP041692.1"/>
</dbReference>
<dbReference type="Pfam" id="PF10128">
    <property type="entry name" value="OpcA_G6PD_assem"/>
    <property type="match status" value="1"/>
</dbReference>
<dbReference type="InterPro" id="IPR046801">
    <property type="entry name" value="OpcA_G6PD_N"/>
</dbReference>
<sequence>MIITLSDTTSAKISSALLNARRSAGSPASGMVLTLIIVSDEEEYPAALESAMAAGREHPCRILLVVTGNGRHTASLDAEVRIGEGTSGEVVVVRMRGPLADHPASVIRPLLLPDSPVVVWWPGSVPANRDTSESLAELSNRRITDAAAAKQPRRELTRRAEQITSGDTDLAWTRLTTWRTLLAAALDQFPARITAVTVESERGNPSSELLAAWLESRLKLPVRLITSAGPGLTAVRMATAAGDIAITRPDGLLAAYAIPGQPERMVALKRRPTSELIAEELRRMDHDVVYEETLRAFLTRRAGKRTAKKTPTKRTTAARTATKRTTAARTATKRTTAARTATKGPELVEGPARKRTAKSATAKKSPAKKTAAKKTAAKKTAAKKTAAKKTAAKTAIRKATR</sequence>